<sequence>MEDNRNINNNTNSISNNNNGGGASTPTHSNHTLASAAPFPTATNPLSNKRLSRNEGNAALYGSPNVDDEIDFSEYSGLSSCFNYPPPTKPTLNEGSIILNIMPFSKLRSKVSSSWHNIGNLPWRLSAKTECTPRTQNIRYFSVYIDCNTESESSLWSCDAYVELKIVSHKAGQEGIVNNFRNDFSYSKNNWGFPTFATFSLITNAGNGLIVDDKLVLEATIKINHATGIFTIPTIDFTSPHAYGSDVIFEIEGKQLHVLKALLSLYSPVLQAMFYSGFAEASQQKIVLKDVYYNEFHQLLEVIYPTHRPIDEHNVEFLLELGDRFEISYVIIECEKFLMSLNNFPFVRKLFLADLYKLSNLQNNCIKHFDTPSEIKAIGITNEYKLLSDSTKAALLDKMFKLL</sequence>
<evidence type="ECO:0000313" key="1">
    <source>
        <dbReference type="Proteomes" id="UP000095286"/>
    </source>
</evidence>
<protein>
    <submittedName>
        <fullName evidence="2">BTB domain-containing protein</fullName>
    </submittedName>
</protein>
<name>A0AC35U0Y4_9BILA</name>
<accession>A0AC35U0Y4</accession>
<evidence type="ECO:0000313" key="2">
    <source>
        <dbReference type="WBParaSite" id="RSKR_0000600800.1"/>
    </source>
</evidence>
<dbReference type="Proteomes" id="UP000095286">
    <property type="component" value="Unplaced"/>
</dbReference>
<organism evidence="1 2">
    <name type="scientific">Rhabditophanes sp. KR3021</name>
    <dbReference type="NCBI Taxonomy" id="114890"/>
    <lineage>
        <taxon>Eukaryota</taxon>
        <taxon>Metazoa</taxon>
        <taxon>Ecdysozoa</taxon>
        <taxon>Nematoda</taxon>
        <taxon>Chromadorea</taxon>
        <taxon>Rhabditida</taxon>
        <taxon>Tylenchina</taxon>
        <taxon>Panagrolaimomorpha</taxon>
        <taxon>Strongyloidoidea</taxon>
        <taxon>Alloionematidae</taxon>
        <taxon>Rhabditophanes</taxon>
    </lineage>
</organism>
<dbReference type="WBParaSite" id="RSKR_0000600800.1">
    <property type="protein sequence ID" value="RSKR_0000600800.1"/>
    <property type="gene ID" value="RSKR_0000600800"/>
</dbReference>
<reference evidence="2" key="1">
    <citation type="submission" date="2016-11" db="UniProtKB">
        <authorList>
            <consortium name="WormBaseParasite"/>
        </authorList>
    </citation>
    <scope>IDENTIFICATION</scope>
    <source>
        <strain evidence="2">KR3021</strain>
    </source>
</reference>
<proteinExistence type="predicted"/>